<feature type="transmembrane region" description="Helical" evidence="1">
    <location>
        <begin position="6"/>
        <end position="24"/>
    </location>
</feature>
<evidence type="ECO:0000256" key="1">
    <source>
        <dbReference type="SAM" id="Phobius"/>
    </source>
</evidence>
<gene>
    <name evidence="2" type="ORF">J2Z40_001155</name>
</gene>
<evidence type="ECO:0000313" key="2">
    <source>
        <dbReference type="EMBL" id="MBP2240598.1"/>
    </source>
</evidence>
<organism evidence="2 3">
    <name type="scientific">Cytobacillus eiseniae</name>
    <dbReference type="NCBI Taxonomy" id="762947"/>
    <lineage>
        <taxon>Bacteria</taxon>
        <taxon>Bacillati</taxon>
        <taxon>Bacillota</taxon>
        <taxon>Bacilli</taxon>
        <taxon>Bacillales</taxon>
        <taxon>Bacillaceae</taxon>
        <taxon>Cytobacillus</taxon>
    </lineage>
</organism>
<dbReference type="EMBL" id="JAGIKZ010000004">
    <property type="protein sequence ID" value="MBP2240598.1"/>
    <property type="molecule type" value="Genomic_DNA"/>
</dbReference>
<keyword evidence="3" id="KW-1185">Reference proteome</keyword>
<accession>A0ABS4RCG9</accession>
<keyword evidence="1" id="KW-0812">Transmembrane</keyword>
<keyword evidence="1" id="KW-0472">Membrane</keyword>
<sequence>MNIYLFAIASLILVVPIIYFLPLGLTKKGKIIVVSVSFVLSLIGVSANSLFEWWKLALLVFVLVILSSYLLDRKMKDLFLVSEHDNAINQLDFTSPPVEISLEKERNEIEESNYQDNMANMSHFEEEIEEINVENEDAHYVESSEISIIDNQEEDLLAELFLDTEIIKKMDEESEHVLIEEETSNHSSIEIVDNTDNGYLSELEKMMLDDPKESSFTMSKFEEAEEKNSLLFNELKENIQEQDADLLEVFSQFEDKEQITEMNVLTQEMPNIESQQQEDTEDYLEVLTQFELSKNEAASTNEQALNIEPDSLVVEELIEEEQQSETSIQPIEIQSLTFIKKEKNHLQKQIISTLLDQVKLAKETLDRNKYEQLLKECMHPSMPKLEYFTFASLLIEHYISTKDVIKLQNLLESLEMKYIEYPILMQQIQFLQTVYSEEL</sequence>
<evidence type="ECO:0008006" key="4">
    <source>
        <dbReference type="Google" id="ProtNLM"/>
    </source>
</evidence>
<protein>
    <recommendedName>
        <fullName evidence="4">MFS transporter</fullName>
    </recommendedName>
</protein>
<comment type="caution">
    <text evidence="2">The sequence shown here is derived from an EMBL/GenBank/DDBJ whole genome shotgun (WGS) entry which is preliminary data.</text>
</comment>
<evidence type="ECO:0000313" key="3">
    <source>
        <dbReference type="Proteomes" id="UP001519293"/>
    </source>
</evidence>
<keyword evidence="1" id="KW-1133">Transmembrane helix</keyword>
<dbReference type="Proteomes" id="UP001519293">
    <property type="component" value="Unassembled WGS sequence"/>
</dbReference>
<name>A0ABS4RCG9_9BACI</name>
<feature type="transmembrane region" description="Helical" evidence="1">
    <location>
        <begin position="31"/>
        <end position="47"/>
    </location>
</feature>
<proteinExistence type="predicted"/>
<dbReference type="RefSeq" id="WP_066396413.1">
    <property type="nucleotide sequence ID" value="NZ_JAGIKZ010000004.1"/>
</dbReference>
<reference evidence="2 3" key="1">
    <citation type="submission" date="2021-03" db="EMBL/GenBank/DDBJ databases">
        <title>Genomic Encyclopedia of Type Strains, Phase IV (KMG-IV): sequencing the most valuable type-strain genomes for metagenomic binning, comparative biology and taxonomic classification.</title>
        <authorList>
            <person name="Goeker M."/>
        </authorList>
    </citation>
    <scope>NUCLEOTIDE SEQUENCE [LARGE SCALE GENOMIC DNA]</scope>
    <source>
        <strain evidence="2 3">DSM 26675</strain>
    </source>
</reference>